<keyword evidence="3" id="KW-0732">Signal</keyword>
<comment type="caution">
    <text evidence="5">The sequence shown here is derived from an EMBL/GenBank/DDBJ whole genome shotgun (WGS) entry which is preliminary data.</text>
</comment>
<dbReference type="GO" id="GO:0008289">
    <property type="term" value="F:lipid binding"/>
    <property type="evidence" value="ECO:0007669"/>
    <property type="project" value="UniProtKB-KW"/>
</dbReference>
<name>A0A200QTE1_MACCD</name>
<dbReference type="Proteomes" id="UP000195402">
    <property type="component" value="Unassembled WGS sequence"/>
</dbReference>
<dbReference type="EMBL" id="MVGT01001099">
    <property type="protein sequence ID" value="OVA13719.1"/>
    <property type="molecule type" value="Genomic_DNA"/>
</dbReference>
<dbReference type="PANTHER" id="PTHR33214">
    <property type="entry name" value="BIFUNCTIONAL INHIBITOR/LIPID-TRANSFER PROTEIN/SEED STORAGE 2S ALBUMIN SUPERFAMILY PROTEIN"/>
    <property type="match status" value="1"/>
</dbReference>
<feature type="domain" description="Bifunctional inhibitor/plant lipid transfer protein/seed storage helical" evidence="4">
    <location>
        <begin position="38"/>
        <end position="103"/>
    </location>
</feature>
<evidence type="ECO:0000256" key="1">
    <source>
        <dbReference type="ARBA" id="ARBA00022448"/>
    </source>
</evidence>
<dbReference type="STRING" id="56857.A0A200QTE1"/>
<keyword evidence="1" id="KW-0813">Transport</keyword>
<dbReference type="PANTHER" id="PTHR33214:SF69">
    <property type="entry name" value="BIFUNCTIONAL INHIBITOR_LIPID-TRANSFER PROTEIN_SEED STORAGE 2S ALBUMIN SUPERFAMILY PROTEIN"/>
    <property type="match status" value="1"/>
</dbReference>
<dbReference type="AlphaFoldDB" id="A0A200QTE1"/>
<dbReference type="InterPro" id="IPR036312">
    <property type="entry name" value="Bifun_inhib/LTP/seed_sf"/>
</dbReference>
<dbReference type="GO" id="GO:0006869">
    <property type="term" value="P:lipid transport"/>
    <property type="evidence" value="ECO:0007669"/>
    <property type="project" value="InterPro"/>
</dbReference>
<evidence type="ECO:0000313" key="5">
    <source>
        <dbReference type="EMBL" id="OVA13719.1"/>
    </source>
</evidence>
<feature type="signal peptide" evidence="3">
    <location>
        <begin position="1"/>
        <end position="23"/>
    </location>
</feature>
<gene>
    <name evidence="5" type="ORF">BVC80_1765g19</name>
</gene>
<proteinExistence type="predicted"/>
<sequence>MTMKTTSCTYIAVLMVAFVLVLSHEATVSTVAAATCNVNEFQPCYSLITSPDSPVSPEACCTVLKQRQNCICEFLVNPNFKNLVNPKNAEALAKRCGLAPPKC</sequence>
<dbReference type="Gene3D" id="1.10.110.10">
    <property type="entry name" value="Plant lipid-transfer and hydrophobic proteins"/>
    <property type="match status" value="1"/>
</dbReference>
<keyword evidence="2" id="KW-0446">Lipid-binding</keyword>
<evidence type="ECO:0000259" key="4">
    <source>
        <dbReference type="Pfam" id="PF00234"/>
    </source>
</evidence>
<reference evidence="5 6" key="1">
    <citation type="journal article" date="2017" name="Mol. Plant">
        <title>The Genome of Medicinal Plant Macleaya cordata Provides New Insights into Benzylisoquinoline Alkaloids Metabolism.</title>
        <authorList>
            <person name="Liu X."/>
            <person name="Liu Y."/>
            <person name="Huang P."/>
            <person name="Ma Y."/>
            <person name="Qing Z."/>
            <person name="Tang Q."/>
            <person name="Cao H."/>
            <person name="Cheng P."/>
            <person name="Zheng Y."/>
            <person name="Yuan Z."/>
            <person name="Zhou Y."/>
            <person name="Liu J."/>
            <person name="Tang Z."/>
            <person name="Zhuo Y."/>
            <person name="Zhang Y."/>
            <person name="Yu L."/>
            <person name="Huang J."/>
            <person name="Yang P."/>
            <person name="Peng Q."/>
            <person name="Zhang J."/>
            <person name="Jiang W."/>
            <person name="Zhang Z."/>
            <person name="Lin K."/>
            <person name="Ro D.K."/>
            <person name="Chen X."/>
            <person name="Xiong X."/>
            <person name="Shang Y."/>
            <person name="Huang S."/>
            <person name="Zeng J."/>
        </authorList>
    </citation>
    <scope>NUCLEOTIDE SEQUENCE [LARGE SCALE GENOMIC DNA]</scope>
    <source>
        <strain evidence="6">cv. BLH2017</strain>
        <tissue evidence="5">Root</tissue>
    </source>
</reference>
<accession>A0A200QTE1</accession>
<dbReference type="InterPro" id="IPR016140">
    <property type="entry name" value="Bifunc_inhib/LTP/seed_store"/>
</dbReference>
<dbReference type="OrthoDB" id="665742at2759"/>
<feature type="chain" id="PRO_5013210624" evidence="3">
    <location>
        <begin position="24"/>
        <end position="103"/>
    </location>
</feature>
<evidence type="ECO:0000256" key="3">
    <source>
        <dbReference type="SAM" id="SignalP"/>
    </source>
</evidence>
<dbReference type="SUPFAM" id="SSF47699">
    <property type="entry name" value="Bifunctional inhibitor/lipid-transfer protein/seed storage 2S albumin"/>
    <property type="match status" value="1"/>
</dbReference>
<protein>
    <submittedName>
        <fullName evidence="5">Bifunctional inhibitor/plant lipid transfer protein/seed storage helical domain</fullName>
    </submittedName>
</protein>
<dbReference type="Pfam" id="PF00234">
    <property type="entry name" value="Tryp_alpha_amyl"/>
    <property type="match status" value="1"/>
</dbReference>
<dbReference type="InParanoid" id="A0A200QTE1"/>
<evidence type="ECO:0000256" key="2">
    <source>
        <dbReference type="ARBA" id="ARBA00023121"/>
    </source>
</evidence>
<evidence type="ECO:0000313" key="6">
    <source>
        <dbReference type="Proteomes" id="UP000195402"/>
    </source>
</evidence>
<keyword evidence="6" id="KW-1185">Reference proteome</keyword>
<organism evidence="5 6">
    <name type="scientific">Macleaya cordata</name>
    <name type="common">Five-seeded plume-poppy</name>
    <name type="synonym">Bocconia cordata</name>
    <dbReference type="NCBI Taxonomy" id="56857"/>
    <lineage>
        <taxon>Eukaryota</taxon>
        <taxon>Viridiplantae</taxon>
        <taxon>Streptophyta</taxon>
        <taxon>Embryophyta</taxon>
        <taxon>Tracheophyta</taxon>
        <taxon>Spermatophyta</taxon>
        <taxon>Magnoliopsida</taxon>
        <taxon>Ranunculales</taxon>
        <taxon>Papaveraceae</taxon>
        <taxon>Papaveroideae</taxon>
        <taxon>Macleaya</taxon>
    </lineage>
</organism>
<dbReference type="InterPro" id="IPR033872">
    <property type="entry name" value="nsLTP2"/>
</dbReference>